<dbReference type="EMBL" id="ML978128">
    <property type="protein sequence ID" value="KAF2097530.1"/>
    <property type="molecule type" value="Genomic_DNA"/>
</dbReference>
<evidence type="ECO:0000256" key="5">
    <source>
        <dbReference type="ARBA" id="ARBA00023004"/>
    </source>
</evidence>
<dbReference type="CDD" id="cd11041">
    <property type="entry name" value="CYP503A1-like"/>
    <property type="match status" value="1"/>
</dbReference>
<dbReference type="Proteomes" id="UP000799772">
    <property type="component" value="Unassembled WGS sequence"/>
</dbReference>
<organism evidence="8 9">
    <name type="scientific">Rhizodiscina lignyota</name>
    <dbReference type="NCBI Taxonomy" id="1504668"/>
    <lineage>
        <taxon>Eukaryota</taxon>
        <taxon>Fungi</taxon>
        <taxon>Dikarya</taxon>
        <taxon>Ascomycota</taxon>
        <taxon>Pezizomycotina</taxon>
        <taxon>Dothideomycetes</taxon>
        <taxon>Pleosporomycetidae</taxon>
        <taxon>Aulographales</taxon>
        <taxon>Rhizodiscinaceae</taxon>
        <taxon>Rhizodiscina</taxon>
    </lineage>
</organism>
<name>A0A9P4IE15_9PEZI</name>
<dbReference type="InterPro" id="IPR001128">
    <property type="entry name" value="Cyt_P450"/>
</dbReference>
<dbReference type="InterPro" id="IPR036396">
    <property type="entry name" value="Cyt_P450_sf"/>
</dbReference>
<dbReference type="InterPro" id="IPR002403">
    <property type="entry name" value="Cyt_P450_E_grp-IV"/>
</dbReference>
<evidence type="ECO:0000256" key="6">
    <source>
        <dbReference type="PIRSR" id="PIRSR602403-1"/>
    </source>
</evidence>
<dbReference type="PANTHER" id="PTHR46206:SF7">
    <property type="entry name" value="P450, PUTATIVE (EUROFUNG)-RELATED"/>
    <property type="match status" value="1"/>
</dbReference>
<comment type="similarity">
    <text evidence="2 7">Belongs to the cytochrome P450 family.</text>
</comment>
<proteinExistence type="inferred from homology"/>
<dbReference type="GO" id="GO:0005506">
    <property type="term" value="F:iron ion binding"/>
    <property type="evidence" value="ECO:0007669"/>
    <property type="project" value="InterPro"/>
</dbReference>
<gene>
    <name evidence="8" type="ORF">NA57DRAFT_40952</name>
</gene>
<dbReference type="GO" id="GO:0004497">
    <property type="term" value="F:monooxygenase activity"/>
    <property type="evidence" value="ECO:0007669"/>
    <property type="project" value="UniProtKB-KW"/>
</dbReference>
<evidence type="ECO:0000313" key="8">
    <source>
        <dbReference type="EMBL" id="KAF2097530.1"/>
    </source>
</evidence>
<dbReference type="PROSITE" id="PS00086">
    <property type="entry name" value="CYTOCHROME_P450"/>
    <property type="match status" value="1"/>
</dbReference>
<keyword evidence="6 7" id="KW-0349">Heme</keyword>
<comment type="caution">
    <text evidence="8">The sequence shown here is derived from an EMBL/GenBank/DDBJ whole genome shotgun (WGS) entry which is preliminary data.</text>
</comment>
<evidence type="ECO:0000313" key="9">
    <source>
        <dbReference type="Proteomes" id="UP000799772"/>
    </source>
</evidence>
<comment type="cofactor">
    <cofactor evidence="1 6">
        <name>heme</name>
        <dbReference type="ChEBI" id="CHEBI:30413"/>
    </cofactor>
</comment>
<dbReference type="SUPFAM" id="SSF48264">
    <property type="entry name" value="Cytochrome P450"/>
    <property type="match status" value="1"/>
</dbReference>
<keyword evidence="7" id="KW-0503">Monooxygenase</keyword>
<dbReference type="GO" id="GO:0016705">
    <property type="term" value="F:oxidoreductase activity, acting on paired donors, with incorporation or reduction of molecular oxygen"/>
    <property type="evidence" value="ECO:0007669"/>
    <property type="project" value="InterPro"/>
</dbReference>
<dbReference type="Pfam" id="PF00067">
    <property type="entry name" value="p450"/>
    <property type="match status" value="1"/>
</dbReference>
<dbReference type="AlphaFoldDB" id="A0A9P4IE15"/>
<protein>
    <submittedName>
        <fullName evidence="8">Cytochrome P450</fullName>
    </submittedName>
</protein>
<dbReference type="GO" id="GO:0020037">
    <property type="term" value="F:heme binding"/>
    <property type="evidence" value="ECO:0007669"/>
    <property type="project" value="InterPro"/>
</dbReference>
<accession>A0A9P4IE15</accession>
<evidence type="ECO:0000256" key="4">
    <source>
        <dbReference type="ARBA" id="ARBA00023002"/>
    </source>
</evidence>
<keyword evidence="5 6" id="KW-0408">Iron</keyword>
<sequence>MLDELRKLPDSTISAVEALEEVRIRAVYCPVSSSLHIQSLAAKYSTILVESPLRIHVVKADLTPQLATLMPEIVDEVQSALSDEMPICKDWTAINANNVLLRVIARVSGRIFVGEETCRNEEWMGISIDYTNVAFAASFGIKKWHPQLRPFVYRFLSDYRRAVQLGIDAKRIIGPLVSRRIKAEAEGGKDYQKPNDSLQWLMDRATETERRDLDKMTREQLSLSLAAIHTTTMGVLQALNELAPRPEYIQPLREELRTVLNQNDGVFTKRTMEQLKKLDSFMKECNRMNPVTVASFRRKILRDVTLSDGTQLRAGTVLLAPSDAIAHDDKHLQSASTFDGFRWARMREEHSGLQAGREQYVAVSDKAMQFGYGRHACPGRFFAANEIKIILANLLLNYEIKMLDGAHERYPNQLWDSNLMPDRTKEFMFKRNQA</sequence>
<keyword evidence="3 6" id="KW-0479">Metal-binding</keyword>
<feature type="binding site" description="axial binding residue" evidence="6">
    <location>
        <position position="377"/>
    </location>
    <ligand>
        <name>heme</name>
        <dbReference type="ChEBI" id="CHEBI:30413"/>
    </ligand>
    <ligandPart>
        <name>Fe</name>
        <dbReference type="ChEBI" id="CHEBI:18248"/>
    </ligandPart>
</feature>
<evidence type="ECO:0000256" key="3">
    <source>
        <dbReference type="ARBA" id="ARBA00022723"/>
    </source>
</evidence>
<dbReference type="PRINTS" id="PR00465">
    <property type="entry name" value="EP450IV"/>
</dbReference>
<evidence type="ECO:0000256" key="2">
    <source>
        <dbReference type="ARBA" id="ARBA00010617"/>
    </source>
</evidence>
<dbReference type="OrthoDB" id="1844152at2759"/>
<keyword evidence="4 7" id="KW-0560">Oxidoreductase</keyword>
<evidence type="ECO:0000256" key="1">
    <source>
        <dbReference type="ARBA" id="ARBA00001971"/>
    </source>
</evidence>
<reference evidence="8" key="1">
    <citation type="journal article" date="2020" name="Stud. Mycol.">
        <title>101 Dothideomycetes genomes: a test case for predicting lifestyles and emergence of pathogens.</title>
        <authorList>
            <person name="Haridas S."/>
            <person name="Albert R."/>
            <person name="Binder M."/>
            <person name="Bloem J."/>
            <person name="Labutti K."/>
            <person name="Salamov A."/>
            <person name="Andreopoulos B."/>
            <person name="Baker S."/>
            <person name="Barry K."/>
            <person name="Bills G."/>
            <person name="Bluhm B."/>
            <person name="Cannon C."/>
            <person name="Castanera R."/>
            <person name="Culley D."/>
            <person name="Daum C."/>
            <person name="Ezra D."/>
            <person name="Gonzalez J."/>
            <person name="Henrissat B."/>
            <person name="Kuo A."/>
            <person name="Liang C."/>
            <person name="Lipzen A."/>
            <person name="Lutzoni F."/>
            <person name="Magnuson J."/>
            <person name="Mondo S."/>
            <person name="Nolan M."/>
            <person name="Ohm R."/>
            <person name="Pangilinan J."/>
            <person name="Park H.-J."/>
            <person name="Ramirez L."/>
            <person name="Alfaro M."/>
            <person name="Sun H."/>
            <person name="Tritt A."/>
            <person name="Yoshinaga Y."/>
            <person name="Zwiers L.-H."/>
            <person name="Turgeon B."/>
            <person name="Goodwin S."/>
            <person name="Spatafora J."/>
            <person name="Crous P."/>
            <person name="Grigoriev I."/>
        </authorList>
    </citation>
    <scope>NUCLEOTIDE SEQUENCE</scope>
    <source>
        <strain evidence="8">CBS 133067</strain>
    </source>
</reference>
<dbReference type="PANTHER" id="PTHR46206">
    <property type="entry name" value="CYTOCHROME P450"/>
    <property type="match status" value="1"/>
</dbReference>
<keyword evidence="9" id="KW-1185">Reference proteome</keyword>
<dbReference type="Gene3D" id="1.10.630.10">
    <property type="entry name" value="Cytochrome P450"/>
    <property type="match status" value="1"/>
</dbReference>
<evidence type="ECO:0000256" key="7">
    <source>
        <dbReference type="RuleBase" id="RU000461"/>
    </source>
</evidence>
<dbReference type="InterPro" id="IPR017972">
    <property type="entry name" value="Cyt_P450_CS"/>
</dbReference>